<accession>A0A7W2DYX2</accession>
<keyword evidence="2" id="KW-0472">Membrane</keyword>
<reference evidence="3 4" key="1">
    <citation type="submission" date="2020-07" db="EMBL/GenBank/DDBJ databases">
        <title>Differential regulation of undecylprodigiosin biosynthesis in the yeast-scavenging Streptomyces strain MBK6.</title>
        <authorList>
            <person name="Baral B."/>
            <person name="Siitonen V."/>
            <person name="Laughlin M."/>
            <person name="Yamada K."/>
            <person name="Ilomaeki M."/>
            <person name="Metsae-Ketelae M."/>
            <person name="Niemi J."/>
        </authorList>
    </citation>
    <scope>NUCLEOTIDE SEQUENCE [LARGE SCALE GENOMIC DNA]</scope>
    <source>
        <strain evidence="3 4">MBK6</strain>
    </source>
</reference>
<comment type="caution">
    <text evidence="3">The sequence shown here is derived from an EMBL/GenBank/DDBJ whole genome shotgun (WGS) entry which is preliminary data.</text>
</comment>
<dbReference type="InterPro" id="IPR045513">
    <property type="entry name" value="DUF6479"/>
</dbReference>
<sequence>MSTDTMLLLAASSHTFNLVGAFIGGLVIAGLLIWAVTFGITVRTREPGPPKPDEQPHLPDGGAVREESEMREADEVHHCEEGEDRLLPHDMHRASTRHAEDQHRRRWDPGSSGSFGSGGLGHV</sequence>
<name>A0A7W2DYX2_9ACTN</name>
<evidence type="ECO:0008006" key="5">
    <source>
        <dbReference type="Google" id="ProtNLM"/>
    </source>
</evidence>
<dbReference type="EMBL" id="JACERG010000020">
    <property type="protein sequence ID" value="MBA5225590.1"/>
    <property type="molecule type" value="Genomic_DNA"/>
</dbReference>
<protein>
    <recommendedName>
        <fullName evidence="5">Secreted protein</fullName>
    </recommendedName>
</protein>
<dbReference type="Proteomes" id="UP000587608">
    <property type="component" value="Unassembled WGS sequence"/>
</dbReference>
<evidence type="ECO:0000256" key="1">
    <source>
        <dbReference type="SAM" id="MobiDB-lite"/>
    </source>
</evidence>
<gene>
    <name evidence="3" type="ORF">H1X69_29950</name>
</gene>
<keyword evidence="2" id="KW-1133">Transmembrane helix</keyword>
<evidence type="ECO:0000256" key="2">
    <source>
        <dbReference type="SAM" id="Phobius"/>
    </source>
</evidence>
<dbReference type="Pfam" id="PF20087">
    <property type="entry name" value="DUF6479"/>
    <property type="match status" value="1"/>
</dbReference>
<dbReference type="RefSeq" id="WP_006140333.1">
    <property type="nucleotide sequence ID" value="NZ_CP108323.1"/>
</dbReference>
<proteinExistence type="predicted"/>
<dbReference type="GeneID" id="96783106"/>
<evidence type="ECO:0000313" key="4">
    <source>
        <dbReference type="Proteomes" id="UP000587608"/>
    </source>
</evidence>
<evidence type="ECO:0000313" key="3">
    <source>
        <dbReference type="EMBL" id="MBA5225590.1"/>
    </source>
</evidence>
<feature type="transmembrane region" description="Helical" evidence="2">
    <location>
        <begin position="20"/>
        <end position="42"/>
    </location>
</feature>
<feature type="compositionally biased region" description="Basic and acidic residues" evidence="1">
    <location>
        <begin position="43"/>
        <end position="103"/>
    </location>
</feature>
<feature type="compositionally biased region" description="Gly residues" evidence="1">
    <location>
        <begin position="113"/>
        <end position="123"/>
    </location>
</feature>
<feature type="region of interest" description="Disordered" evidence="1">
    <location>
        <begin position="43"/>
        <end position="123"/>
    </location>
</feature>
<keyword evidence="2" id="KW-0812">Transmembrane</keyword>
<organism evidence="3 4">
    <name type="scientific">Streptomyces griseoaurantiacus</name>
    <dbReference type="NCBI Taxonomy" id="68213"/>
    <lineage>
        <taxon>Bacteria</taxon>
        <taxon>Bacillati</taxon>
        <taxon>Actinomycetota</taxon>
        <taxon>Actinomycetes</taxon>
        <taxon>Kitasatosporales</taxon>
        <taxon>Streptomycetaceae</taxon>
        <taxon>Streptomyces</taxon>
        <taxon>Streptomyces aurantiacus group</taxon>
    </lineage>
</organism>
<dbReference type="AlphaFoldDB" id="A0A7W2DYX2"/>